<name>A0ACC1PQL7_9PEZI</name>
<evidence type="ECO:0000313" key="2">
    <source>
        <dbReference type="Proteomes" id="UP001143856"/>
    </source>
</evidence>
<organism evidence="1 2">
    <name type="scientific">Xylaria curta</name>
    <dbReference type="NCBI Taxonomy" id="42375"/>
    <lineage>
        <taxon>Eukaryota</taxon>
        <taxon>Fungi</taxon>
        <taxon>Dikarya</taxon>
        <taxon>Ascomycota</taxon>
        <taxon>Pezizomycotina</taxon>
        <taxon>Sordariomycetes</taxon>
        <taxon>Xylariomycetidae</taxon>
        <taxon>Xylariales</taxon>
        <taxon>Xylariaceae</taxon>
        <taxon>Xylaria</taxon>
    </lineage>
</organism>
<proteinExistence type="predicted"/>
<protein>
    <submittedName>
        <fullName evidence="1">Uncharacterized protein</fullName>
    </submittedName>
</protein>
<dbReference type="EMBL" id="JAPDGR010000015">
    <property type="protein sequence ID" value="KAJ2998833.1"/>
    <property type="molecule type" value="Genomic_DNA"/>
</dbReference>
<reference evidence="1" key="1">
    <citation type="submission" date="2022-10" db="EMBL/GenBank/DDBJ databases">
        <title>Genome Sequence of Xylaria curta.</title>
        <authorList>
            <person name="Buettner E."/>
        </authorList>
    </citation>
    <scope>NUCLEOTIDE SEQUENCE</scope>
    <source>
        <strain evidence="1">Babe10</strain>
    </source>
</reference>
<comment type="caution">
    <text evidence="1">The sequence shown here is derived from an EMBL/GenBank/DDBJ whole genome shotgun (WGS) entry which is preliminary data.</text>
</comment>
<sequence>MQKQVDVLIVGGGPTGMTMALELATQGVSFRIVDKAPERSLFSRALVMQSRTLELYNRHGYSDIEELVAAGTRAGKASICVAGKKLADIDVNDVKIPGTKFPFAITIAQFETERWLEKALAKRSVQVEMGVEAKSIVQDTEGVNVTLSTQNGGDEELRVKYVIGADGAHSAVRHAAKNLTFDGDAYPQEFICADTYMESEMPGGQAYMCLGNGALIVLPLKGGMVRLVVSRPGQDNTREPKLEDFEEFLQEIFPGGGSLHDATWVTRFRLHHRGVNNYRDGRLFVAGDAAHIHSPAGGQGMNTGIQDAINLGWKLAAVLRGEKPDSFLDTYNTERHRVGQYLLTSTDKAFTYVTSTNPIYLFLRNLILPWIIPLVATNESRILRQFQFISQLRIRYRHSDIVGNANGFYGPIKGGDRAPDGKIKGPEGEIWFLDLLSPTSHQLVLFSGSGSNQASEGELNRAETRFLDDAKTAAKVHTIFSEEQNGQAGYVDVKGALHKNFGFNDAGYVLIRPDGYIAHIGPLTAIEEATKWL</sequence>
<gene>
    <name evidence="1" type="ORF">NUW58_g203</name>
</gene>
<keyword evidence="2" id="KW-1185">Reference proteome</keyword>
<evidence type="ECO:0000313" key="1">
    <source>
        <dbReference type="EMBL" id="KAJ2998833.1"/>
    </source>
</evidence>
<accession>A0ACC1PQL7</accession>
<dbReference type="Proteomes" id="UP001143856">
    <property type="component" value="Unassembled WGS sequence"/>
</dbReference>